<dbReference type="Pfam" id="PF13305">
    <property type="entry name" value="TetR_C_33"/>
    <property type="match status" value="1"/>
</dbReference>
<keyword evidence="3" id="KW-0804">Transcription</keyword>
<dbReference type="GO" id="GO:0003700">
    <property type="term" value="F:DNA-binding transcription factor activity"/>
    <property type="evidence" value="ECO:0007669"/>
    <property type="project" value="TreeGrafter"/>
</dbReference>
<dbReference type="Pfam" id="PF00440">
    <property type="entry name" value="TetR_N"/>
    <property type="match status" value="1"/>
</dbReference>
<keyword evidence="2 4" id="KW-0238">DNA-binding</keyword>
<organism evidence="7">
    <name type="scientific">uncultured Solirubrobacteraceae bacterium</name>
    <dbReference type="NCBI Taxonomy" id="1162706"/>
    <lineage>
        <taxon>Bacteria</taxon>
        <taxon>Bacillati</taxon>
        <taxon>Actinomycetota</taxon>
        <taxon>Thermoleophilia</taxon>
        <taxon>Solirubrobacterales</taxon>
        <taxon>Solirubrobacteraceae</taxon>
        <taxon>environmental samples</taxon>
    </lineage>
</organism>
<dbReference type="SUPFAM" id="SSF46689">
    <property type="entry name" value="Homeodomain-like"/>
    <property type="match status" value="1"/>
</dbReference>
<dbReference type="PANTHER" id="PTHR30055:SF234">
    <property type="entry name" value="HTH-TYPE TRANSCRIPTIONAL REGULATOR BETI"/>
    <property type="match status" value="1"/>
</dbReference>
<dbReference type="SUPFAM" id="SSF48498">
    <property type="entry name" value="Tetracyclin repressor-like, C-terminal domain"/>
    <property type="match status" value="1"/>
</dbReference>
<sequence>MAAMATPETAPPARVRNPRGEGDKLREQLVAATVELLDAEGDAARVSVRAIAKAAGVSPTALYIHFPDRDALVSAAVDRGFEAFNAAILDAAASTDEPIARLRAMALAYLGFVDGQPALYAVIFSARRTTSRPSGAGAPVDRGEALDGLVRAVAAARPEDAPAEHREVALAVWAALHGYGTLHARPPTEKRWPSRAKYVDRLLRAHLGA</sequence>
<feature type="DNA-binding region" description="H-T-H motif" evidence="4">
    <location>
        <begin position="47"/>
        <end position="66"/>
    </location>
</feature>
<dbReference type="InterPro" id="IPR050109">
    <property type="entry name" value="HTH-type_TetR-like_transc_reg"/>
</dbReference>
<dbReference type="PANTHER" id="PTHR30055">
    <property type="entry name" value="HTH-TYPE TRANSCRIPTIONAL REGULATOR RUTR"/>
    <property type="match status" value="1"/>
</dbReference>
<name>A0A6J4RWZ4_9ACTN</name>
<gene>
    <name evidence="7" type="ORF">AVDCRST_MAG30-602</name>
</gene>
<evidence type="ECO:0000313" key="7">
    <source>
        <dbReference type="EMBL" id="CAA9477914.1"/>
    </source>
</evidence>
<dbReference type="PROSITE" id="PS50977">
    <property type="entry name" value="HTH_TETR_2"/>
    <property type="match status" value="1"/>
</dbReference>
<dbReference type="InterPro" id="IPR036271">
    <property type="entry name" value="Tet_transcr_reg_TetR-rel_C_sf"/>
</dbReference>
<proteinExistence type="predicted"/>
<dbReference type="EMBL" id="CADCVS010000098">
    <property type="protein sequence ID" value="CAA9477914.1"/>
    <property type="molecule type" value="Genomic_DNA"/>
</dbReference>
<evidence type="ECO:0000256" key="3">
    <source>
        <dbReference type="ARBA" id="ARBA00023163"/>
    </source>
</evidence>
<feature type="domain" description="HTH tetR-type" evidence="6">
    <location>
        <begin position="23"/>
        <end position="84"/>
    </location>
</feature>
<feature type="region of interest" description="Disordered" evidence="5">
    <location>
        <begin position="1"/>
        <end position="22"/>
    </location>
</feature>
<keyword evidence="1" id="KW-0805">Transcription regulation</keyword>
<dbReference type="InterPro" id="IPR025996">
    <property type="entry name" value="MT1864/Rv1816-like_C"/>
</dbReference>
<protein>
    <recommendedName>
        <fullName evidence="6">HTH tetR-type domain-containing protein</fullName>
    </recommendedName>
</protein>
<evidence type="ECO:0000256" key="1">
    <source>
        <dbReference type="ARBA" id="ARBA00023015"/>
    </source>
</evidence>
<dbReference type="InterPro" id="IPR009057">
    <property type="entry name" value="Homeodomain-like_sf"/>
</dbReference>
<evidence type="ECO:0000259" key="6">
    <source>
        <dbReference type="PROSITE" id="PS50977"/>
    </source>
</evidence>
<dbReference type="Gene3D" id="1.10.357.10">
    <property type="entry name" value="Tetracycline Repressor, domain 2"/>
    <property type="match status" value="1"/>
</dbReference>
<accession>A0A6J4RWZ4</accession>
<dbReference type="AlphaFoldDB" id="A0A6J4RWZ4"/>
<evidence type="ECO:0000256" key="4">
    <source>
        <dbReference type="PROSITE-ProRule" id="PRU00335"/>
    </source>
</evidence>
<feature type="compositionally biased region" description="Low complexity" evidence="5">
    <location>
        <begin position="1"/>
        <end position="13"/>
    </location>
</feature>
<dbReference type="InterPro" id="IPR001647">
    <property type="entry name" value="HTH_TetR"/>
</dbReference>
<reference evidence="7" key="1">
    <citation type="submission" date="2020-02" db="EMBL/GenBank/DDBJ databases">
        <authorList>
            <person name="Meier V. D."/>
        </authorList>
    </citation>
    <scope>NUCLEOTIDE SEQUENCE</scope>
    <source>
        <strain evidence="7">AVDCRST_MAG30</strain>
    </source>
</reference>
<evidence type="ECO:0000256" key="5">
    <source>
        <dbReference type="SAM" id="MobiDB-lite"/>
    </source>
</evidence>
<evidence type="ECO:0000256" key="2">
    <source>
        <dbReference type="ARBA" id="ARBA00023125"/>
    </source>
</evidence>
<dbReference type="GO" id="GO:0000976">
    <property type="term" value="F:transcription cis-regulatory region binding"/>
    <property type="evidence" value="ECO:0007669"/>
    <property type="project" value="TreeGrafter"/>
</dbReference>